<sequence length="153" mass="17390">MSGRRGGHPPAMTRSDCLESTRTHRRYGWTKWRRRLSRSHDRRRSRRPHPDLRRRDLPDIPSGDILSVAFVATSYCTLLLLFSSLRAYERTPPADAAGRERIRRRVWCLCTALTAMFAWKVAGVMPPAAAAAIWLLAAATSIGGFVVLFHHRP</sequence>
<dbReference type="PANTHER" id="PTHR46610">
    <property type="entry name" value="OS05G0181300 PROTEIN"/>
    <property type="match status" value="1"/>
</dbReference>
<keyword evidence="1" id="KW-1133">Transmembrane helix</keyword>
<reference evidence="3" key="2">
    <citation type="submission" date="2013-12" db="EMBL/GenBank/DDBJ databases">
        <authorList>
            <person name="Yu Y."/>
            <person name="Lee S."/>
            <person name="de Baynast K."/>
            <person name="Wissotski M."/>
            <person name="Liu L."/>
            <person name="Talag J."/>
            <person name="Goicoechea J."/>
            <person name="Angelova A."/>
            <person name="Jetty R."/>
            <person name="Kudrna D."/>
            <person name="Golser W."/>
            <person name="Rivera L."/>
            <person name="Zhang J."/>
            <person name="Wing R."/>
        </authorList>
    </citation>
    <scope>NUCLEOTIDE SEQUENCE</scope>
</reference>
<feature type="transmembrane region" description="Helical" evidence="1">
    <location>
        <begin position="106"/>
        <end position="122"/>
    </location>
</feature>
<dbReference type="InterPro" id="IPR045501">
    <property type="entry name" value="DUF6490"/>
</dbReference>
<name>A0A0D9WLS2_9ORYZ</name>
<proteinExistence type="predicted"/>
<dbReference type="AlphaFoldDB" id="A0A0D9WLS2"/>
<evidence type="ECO:0000313" key="2">
    <source>
        <dbReference type="EnsemblPlants" id="LPERR06G02730.1"/>
    </source>
</evidence>
<dbReference type="PANTHER" id="PTHR46610:SF12">
    <property type="entry name" value="OS06G0146600 PROTEIN"/>
    <property type="match status" value="1"/>
</dbReference>
<evidence type="ECO:0000256" key="1">
    <source>
        <dbReference type="SAM" id="Phobius"/>
    </source>
</evidence>
<reference evidence="2" key="3">
    <citation type="submission" date="2015-04" db="UniProtKB">
        <authorList>
            <consortium name="EnsemblPlants"/>
        </authorList>
    </citation>
    <scope>IDENTIFICATION</scope>
</reference>
<organism evidence="2 3">
    <name type="scientific">Leersia perrieri</name>
    <dbReference type="NCBI Taxonomy" id="77586"/>
    <lineage>
        <taxon>Eukaryota</taxon>
        <taxon>Viridiplantae</taxon>
        <taxon>Streptophyta</taxon>
        <taxon>Embryophyta</taxon>
        <taxon>Tracheophyta</taxon>
        <taxon>Spermatophyta</taxon>
        <taxon>Magnoliopsida</taxon>
        <taxon>Liliopsida</taxon>
        <taxon>Poales</taxon>
        <taxon>Poaceae</taxon>
        <taxon>BOP clade</taxon>
        <taxon>Oryzoideae</taxon>
        <taxon>Oryzeae</taxon>
        <taxon>Oryzinae</taxon>
        <taxon>Leersia</taxon>
    </lineage>
</organism>
<dbReference type="Proteomes" id="UP000032180">
    <property type="component" value="Chromosome 6"/>
</dbReference>
<dbReference type="Gramene" id="LPERR06G02730.1">
    <property type="protein sequence ID" value="LPERR06G02730.1"/>
    <property type="gene ID" value="LPERR06G02730"/>
</dbReference>
<accession>A0A0D9WLS2</accession>
<evidence type="ECO:0000313" key="3">
    <source>
        <dbReference type="Proteomes" id="UP000032180"/>
    </source>
</evidence>
<keyword evidence="1" id="KW-0472">Membrane</keyword>
<keyword evidence="1" id="KW-0812">Transmembrane</keyword>
<dbReference type="Pfam" id="PF20100">
    <property type="entry name" value="DUF6490"/>
    <property type="match status" value="1"/>
</dbReference>
<dbReference type="HOGENOM" id="CLU_1715897_0_0_1"/>
<feature type="transmembrane region" description="Helical" evidence="1">
    <location>
        <begin position="65"/>
        <end position="85"/>
    </location>
</feature>
<protein>
    <submittedName>
        <fullName evidence="2">Uncharacterized protein</fullName>
    </submittedName>
</protein>
<reference evidence="2 3" key="1">
    <citation type="submission" date="2012-08" db="EMBL/GenBank/DDBJ databases">
        <title>Oryza genome evolution.</title>
        <authorList>
            <person name="Wing R.A."/>
        </authorList>
    </citation>
    <scope>NUCLEOTIDE SEQUENCE</scope>
</reference>
<feature type="transmembrane region" description="Helical" evidence="1">
    <location>
        <begin position="128"/>
        <end position="149"/>
    </location>
</feature>
<dbReference type="EnsemblPlants" id="LPERR06G02730.1">
    <property type="protein sequence ID" value="LPERR06G02730.1"/>
    <property type="gene ID" value="LPERR06G02730"/>
</dbReference>
<keyword evidence="3" id="KW-1185">Reference proteome</keyword>